<dbReference type="AlphaFoldDB" id="A0A6M4MHG9"/>
<evidence type="ECO:0000313" key="1">
    <source>
        <dbReference type="EMBL" id="QJR82644.1"/>
    </source>
</evidence>
<accession>A0A6M4MHG9</accession>
<reference evidence="2" key="1">
    <citation type="submission" date="2014-12" db="EMBL/GenBank/DDBJ databases">
        <title>Complete genome sequence of a multi-drug resistant Klebsiella pneumoniae.</title>
        <authorList>
            <person name="Hua X."/>
            <person name="Chen Q."/>
            <person name="Li X."/>
            <person name="Feng Y."/>
            <person name="Ruan Z."/>
            <person name="Yu Y."/>
        </authorList>
    </citation>
    <scope>NUCLEOTIDE SEQUENCE [LARGE SCALE GENOMIC DNA]</scope>
    <source>
        <strain evidence="2">5.12</strain>
    </source>
</reference>
<proteinExistence type="predicted"/>
<organism evidence="1 2">
    <name type="scientific">Alteromonas pelagimontana</name>
    <dbReference type="NCBI Taxonomy" id="1858656"/>
    <lineage>
        <taxon>Bacteria</taxon>
        <taxon>Pseudomonadati</taxon>
        <taxon>Pseudomonadota</taxon>
        <taxon>Gammaproteobacteria</taxon>
        <taxon>Alteromonadales</taxon>
        <taxon>Alteromonadaceae</taxon>
        <taxon>Alteromonas/Salinimonas group</taxon>
        <taxon>Alteromonas</taxon>
    </lineage>
</organism>
<dbReference type="KEGG" id="apel:CA267_018750"/>
<keyword evidence="2" id="KW-1185">Reference proteome</keyword>
<reference evidence="1 2" key="2">
    <citation type="submission" date="2020-04" db="EMBL/GenBank/DDBJ databases">
        <title>Complete genome sequence of Alteromonas pelagimontana 5.12T.</title>
        <authorList>
            <person name="Sinha R.K."/>
            <person name="Krishnan K.P."/>
            <person name="Kurian J.P."/>
        </authorList>
    </citation>
    <scope>NUCLEOTIDE SEQUENCE [LARGE SCALE GENOMIC DNA]</scope>
    <source>
        <strain evidence="1 2">5.12</strain>
    </source>
</reference>
<sequence>MLAGFDKAAAELYARLTPVPSTDNKESLIAMIDAVGAKPLTITLEKLSFKYNEVPFQAQGRADIQPFKYAELLAGHGAEKLQAELSIQLGKYVTEVLPQFAPMLEQYVQMGMIEQDEDGAYKSQVQFNRKQLRANDNVVQQF</sequence>
<evidence type="ECO:0000313" key="2">
    <source>
        <dbReference type="Proteomes" id="UP000219285"/>
    </source>
</evidence>
<dbReference type="Proteomes" id="UP000219285">
    <property type="component" value="Chromosome"/>
</dbReference>
<gene>
    <name evidence="1" type="ORF">CA267_018750</name>
</gene>
<name>A0A6M4MHG9_9ALTE</name>
<dbReference type="OrthoDB" id="5591826at2"/>
<dbReference type="RefSeq" id="WP_075609376.1">
    <property type="nucleotide sequence ID" value="NZ_CP052766.1"/>
</dbReference>
<dbReference type="EMBL" id="CP052766">
    <property type="protein sequence ID" value="QJR82644.1"/>
    <property type="molecule type" value="Genomic_DNA"/>
</dbReference>
<protein>
    <submittedName>
        <fullName evidence="1">Uncharacterized protein</fullName>
    </submittedName>
</protein>